<dbReference type="GO" id="GO:0000014">
    <property type="term" value="F:single-stranded DNA endodeoxyribonuclease activity"/>
    <property type="evidence" value="ECO:0007669"/>
    <property type="project" value="TreeGrafter"/>
</dbReference>
<dbReference type="PANTHER" id="PTHR10150">
    <property type="entry name" value="DNA REPAIR ENDONUCLEASE XPF"/>
    <property type="match status" value="1"/>
</dbReference>
<dbReference type="EMBL" id="CAQQ02015492">
    <property type="status" value="NOT_ANNOTATED_CDS"/>
    <property type="molecule type" value="Genomic_DNA"/>
</dbReference>
<dbReference type="EMBL" id="CAQQ02015496">
    <property type="status" value="NOT_ANNOTATED_CDS"/>
    <property type="molecule type" value="Genomic_DNA"/>
</dbReference>
<dbReference type="Proteomes" id="UP000015102">
    <property type="component" value="Unassembled WGS sequence"/>
</dbReference>
<dbReference type="GO" id="GO:0000724">
    <property type="term" value="P:double-strand break repair via homologous recombination"/>
    <property type="evidence" value="ECO:0007669"/>
    <property type="project" value="TreeGrafter"/>
</dbReference>
<dbReference type="HOGENOM" id="CLU_002265_1_1_1"/>
<dbReference type="GO" id="GO:1901255">
    <property type="term" value="P:nucleotide-excision repair involved in interstrand cross-link repair"/>
    <property type="evidence" value="ECO:0007669"/>
    <property type="project" value="TreeGrafter"/>
</dbReference>
<evidence type="ECO:0000256" key="3">
    <source>
        <dbReference type="ARBA" id="ARBA00023204"/>
    </source>
</evidence>
<keyword evidence="1" id="KW-0227">DNA damage</keyword>
<sequence length="547" mass="63632">MNFSDSDLTRLKVLLRDCGNVYEASSNVNERKRTYNKGGVHLVTTRILVVDLLMKRIPIEFITGIIVLKAHEIVESCQEAFALQLYRKYNKSGFIKAFSSKAEAFTFGYTHLEKAMRNLFVNELYIWPRFHALVQASLKGNEIQAFELNVPATDKMVQMQHIILEILNSMVKEIKRINPSVDLEEITVENCVSKYFHKILKVQLDCIWHQLNNQTKLLISDLKILRNIILSLFYKNSLKSYDLIMQYRTKEYAMNNSGWVLSENADKLFKLAKDRVFNSEGEFEPEAPPKWATLEEIINVEIPGMLDSSQNTIDKQKVLILCEDIGTSYQLQQLLTQGSAKLLLMEALKYNIKVQKISEKLFKKTSKVRNEQIEEDIFENPDEFLETIKESFLATQNAPEYDHFETTLSVLPEPEKKGLSKDFPLITIQTLKSEEDRDECILLDEIICRIQPQFIILYHYNVSAVRQIESLEARQRRKADDRFKVFFMIHPNTIEEQAYLTSLRREKQAFQLLIETKKTMVFQKIKMGNPKNMKISRTVKPLSNPVS</sequence>
<dbReference type="GO" id="GO:0000712">
    <property type="term" value="P:resolution of meiotic recombination intermediates"/>
    <property type="evidence" value="ECO:0007669"/>
    <property type="project" value="TreeGrafter"/>
</dbReference>
<reference evidence="5" key="1">
    <citation type="submission" date="2013-02" db="EMBL/GenBank/DDBJ databases">
        <authorList>
            <person name="Hughes D."/>
        </authorList>
    </citation>
    <scope>NUCLEOTIDE SEQUENCE</scope>
    <source>
        <strain>Durham</strain>
        <strain evidence="5">NC isolate 2 -- Noor lab</strain>
    </source>
</reference>
<evidence type="ECO:0000256" key="1">
    <source>
        <dbReference type="ARBA" id="ARBA00022763"/>
    </source>
</evidence>
<reference evidence="4" key="2">
    <citation type="submission" date="2015-06" db="UniProtKB">
        <authorList>
            <consortium name="EnsemblMetazoa"/>
        </authorList>
    </citation>
    <scope>IDENTIFICATION</scope>
</reference>
<accession>T1GW15</accession>
<dbReference type="STRING" id="36166.T1GW15"/>
<evidence type="ECO:0000256" key="2">
    <source>
        <dbReference type="ARBA" id="ARBA00022801"/>
    </source>
</evidence>
<dbReference type="OMA" id="MENVDIT"/>
<evidence type="ECO:0000313" key="4">
    <source>
        <dbReference type="EnsemblMetazoa" id="MESCA007983-PA"/>
    </source>
</evidence>
<dbReference type="GO" id="GO:0000110">
    <property type="term" value="C:nucleotide-excision repair factor 1 complex"/>
    <property type="evidence" value="ECO:0007669"/>
    <property type="project" value="TreeGrafter"/>
</dbReference>
<organism evidence="4 5">
    <name type="scientific">Megaselia scalaris</name>
    <name type="common">Humpbacked fly</name>
    <name type="synonym">Phora scalaris</name>
    <dbReference type="NCBI Taxonomy" id="36166"/>
    <lineage>
        <taxon>Eukaryota</taxon>
        <taxon>Metazoa</taxon>
        <taxon>Ecdysozoa</taxon>
        <taxon>Arthropoda</taxon>
        <taxon>Hexapoda</taxon>
        <taxon>Insecta</taxon>
        <taxon>Pterygota</taxon>
        <taxon>Neoptera</taxon>
        <taxon>Endopterygota</taxon>
        <taxon>Diptera</taxon>
        <taxon>Brachycera</taxon>
        <taxon>Muscomorpha</taxon>
        <taxon>Platypezoidea</taxon>
        <taxon>Phoridae</taxon>
        <taxon>Megaseliini</taxon>
        <taxon>Megaselia</taxon>
    </lineage>
</organism>
<dbReference type="GO" id="GO:0003684">
    <property type="term" value="F:damaged DNA binding"/>
    <property type="evidence" value="ECO:0007669"/>
    <property type="project" value="TreeGrafter"/>
</dbReference>
<keyword evidence="5" id="KW-1185">Reference proteome</keyword>
<protein>
    <recommendedName>
        <fullName evidence="6">ERCC4 domain-containing protein</fullName>
    </recommendedName>
</protein>
<dbReference type="PANTHER" id="PTHR10150:SF0">
    <property type="entry name" value="DNA REPAIR ENDONUCLEASE XPF"/>
    <property type="match status" value="1"/>
</dbReference>
<dbReference type="EMBL" id="CAQQ02015498">
    <property type="status" value="NOT_ANNOTATED_CDS"/>
    <property type="molecule type" value="Genomic_DNA"/>
</dbReference>
<name>T1GW15_MEGSC</name>
<dbReference type="AlphaFoldDB" id="T1GW15"/>
<dbReference type="EMBL" id="CAQQ02015497">
    <property type="status" value="NOT_ANNOTATED_CDS"/>
    <property type="molecule type" value="Genomic_DNA"/>
</dbReference>
<evidence type="ECO:0008006" key="6">
    <source>
        <dbReference type="Google" id="ProtNLM"/>
    </source>
</evidence>
<evidence type="ECO:0000313" key="5">
    <source>
        <dbReference type="Proteomes" id="UP000015102"/>
    </source>
</evidence>
<keyword evidence="2" id="KW-0378">Hydrolase</keyword>
<proteinExistence type="predicted"/>
<keyword evidence="3" id="KW-0234">DNA repair</keyword>
<dbReference type="EnsemblMetazoa" id="MESCA007983-RA">
    <property type="protein sequence ID" value="MESCA007983-PA"/>
    <property type="gene ID" value="MESCA007983"/>
</dbReference>
<dbReference type="GO" id="GO:0003697">
    <property type="term" value="F:single-stranded DNA binding"/>
    <property type="evidence" value="ECO:0007669"/>
    <property type="project" value="TreeGrafter"/>
</dbReference>
<dbReference type="EMBL" id="CAQQ02015495">
    <property type="status" value="NOT_ANNOTATED_CDS"/>
    <property type="molecule type" value="Genomic_DNA"/>
</dbReference>
<dbReference type="EMBL" id="CAQQ02015494">
    <property type="status" value="NOT_ANNOTATED_CDS"/>
    <property type="molecule type" value="Genomic_DNA"/>
</dbReference>
<dbReference type="EMBL" id="CAQQ02015493">
    <property type="status" value="NOT_ANNOTATED_CDS"/>
    <property type="molecule type" value="Genomic_DNA"/>
</dbReference>